<accession>A0ACB9PYV9</accession>
<protein>
    <submittedName>
        <fullName evidence="1">Uncharacterized protein</fullName>
    </submittedName>
</protein>
<reference evidence="1 2" key="1">
    <citation type="journal article" date="2022" name="DNA Res.">
        <title>Chromosomal-level genome assembly of the orchid tree Bauhinia variegata (Leguminosae; Cercidoideae) supports the allotetraploid origin hypothesis of Bauhinia.</title>
        <authorList>
            <person name="Zhong Y."/>
            <person name="Chen Y."/>
            <person name="Zheng D."/>
            <person name="Pang J."/>
            <person name="Liu Y."/>
            <person name="Luo S."/>
            <person name="Meng S."/>
            <person name="Qian L."/>
            <person name="Wei D."/>
            <person name="Dai S."/>
            <person name="Zhou R."/>
        </authorList>
    </citation>
    <scope>NUCLEOTIDE SEQUENCE [LARGE SCALE GENOMIC DNA]</scope>
    <source>
        <strain evidence="1">BV-YZ2020</strain>
    </source>
</reference>
<gene>
    <name evidence="1" type="ORF">L6164_002604</name>
</gene>
<evidence type="ECO:0000313" key="1">
    <source>
        <dbReference type="EMBL" id="KAI4353673.1"/>
    </source>
</evidence>
<organism evidence="1 2">
    <name type="scientific">Bauhinia variegata</name>
    <name type="common">Purple orchid tree</name>
    <name type="synonym">Phanera variegata</name>
    <dbReference type="NCBI Taxonomy" id="167791"/>
    <lineage>
        <taxon>Eukaryota</taxon>
        <taxon>Viridiplantae</taxon>
        <taxon>Streptophyta</taxon>
        <taxon>Embryophyta</taxon>
        <taxon>Tracheophyta</taxon>
        <taxon>Spermatophyta</taxon>
        <taxon>Magnoliopsida</taxon>
        <taxon>eudicotyledons</taxon>
        <taxon>Gunneridae</taxon>
        <taxon>Pentapetalae</taxon>
        <taxon>rosids</taxon>
        <taxon>fabids</taxon>
        <taxon>Fabales</taxon>
        <taxon>Fabaceae</taxon>
        <taxon>Cercidoideae</taxon>
        <taxon>Cercideae</taxon>
        <taxon>Bauhiniinae</taxon>
        <taxon>Bauhinia</taxon>
    </lineage>
</organism>
<comment type="caution">
    <text evidence="1">The sequence shown here is derived from an EMBL/GenBank/DDBJ whole genome shotgun (WGS) entry which is preliminary data.</text>
</comment>
<dbReference type="EMBL" id="CM039427">
    <property type="protein sequence ID" value="KAI4353673.1"/>
    <property type="molecule type" value="Genomic_DNA"/>
</dbReference>
<evidence type="ECO:0000313" key="2">
    <source>
        <dbReference type="Proteomes" id="UP000828941"/>
    </source>
</evidence>
<dbReference type="Proteomes" id="UP000828941">
    <property type="component" value="Chromosome 2"/>
</dbReference>
<keyword evidence="2" id="KW-1185">Reference proteome</keyword>
<name>A0ACB9PYV9_BAUVA</name>
<sequence>MWIVELAVMALLVVCCTYFFTSLNNPKEPRLLPPGSMGFPFIGETIQLVIPSYSLDLHPFIKKRIQRYGPIFRTKIWGRAIVMSADPDFNNYIVQQEGKSVGMWIGPLSIFISAEEKIGEVLNSWSNQASVELKQANSVMSFQLFAKHLFGYDAEKLPEEAKCLFKTIKNTVKERRTSTKLYHGDFLDEAISDIGTNSILTEDTVTSFTLGLTFASAVSISSLMTLMFKFLSEYPSVMEELTVISEALRFSVLLPALFRIALKDIQIKGYTIPAGWIIMAVNPALHMNSTIFDDPLTFNPWRWKDLDSNTVSKFFRPFGMGIRQCPGAELTRAFVSTFLHVLVTKYRWEKIRGGEVVRTPILAFRDGFHIKAWKKGN</sequence>
<proteinExistence type="predicted"/>